<dbReference type="InterPro" id="IPR038763">
    <property type="entry name" value="DHH_sf"/>
</dbReference>
<dbReference type="Gene3D" id="3.90.1640.10">
    <property type="entry name" value="inorganic pyrophosphatase (n-terminal core)"/>
    <property type="match status" value="1"/>
</dbReference>
<comment type="caution">
    <text evidence="2">The sequence shown here is derived from an EMBL/GenBank/DDBJ whole genome shotgun (WGS) entry which is preliminary data.</text>
</comment>
<feature type="region of interest" description="Disordered" evidence="1">
    <location>
        <begin position="262"/>
        <end position="304"/>
    </location>
</feature>
<feature type="compositionally biased region" description="Polar residues" evidence="1">
    <location>
        <begin position="262"/>
        <end position="278"/>
    </location>
</feature>
<evidence type="ECO:0000256" key="1">
    <source>
        <dbReference type="SAM" id="MobiDB-lite"/>
    </source>
</evidence>
<sequence>MENSFKNIIDQSRSILILLPLKPYFDQVAAGLSLYLALKEQKNVQIVSPSPITVEFNRLIGVNKISQDMGNKNLVIKFTDYKANDIERVSYDIEEGQFKLTVIPKQQANPPLKEQIDLSYSGILVDSVIIIGGANESHFPSISSQDFIDANVVHIGIKDISLTSGRSYLSFSRPASSISEVVFGLLKESGIYYDSDIATNLLMGIDESTQSLNSPSVNADTFSAVSELMKIGGKRLNTQAPLERSSYPVGSIPGVQWRTQPTKQINQAEIQPKNSFTNPEEEDESQNPPKDWLSPKIYKGTSIS</sequence>
<proteinExistence type="predicted"/>
<dbReference type="PANTHER" id="PTHR47618">
    <property type="entry name" value="BIFUNCTIONAL OLIGORIBONUCLEASE AND PAP PHOSPHATASE NRNA"/>
    <property type="match status" value="1"/>
</dbReference>
<accession>A0A1F7X0P0</accession>
<dbReference type="InterPro" id="IPR051319">
    <property type="entry name" value="Oligoribo/pAp-PDE_c-di-AMP_PDE"/>
</dbReference>
<name>A0A1F7X0P0_9BACT</name>
<organism evidence="2 3">
    <name type="scientific">Candidatus Woesebacteria bacterium RBG_13_34_9</name>
    <dbReference type="NCBI Taxonomy" id="1802477"/>
    <lineage>
        <taxon>Bacteria</taxon>
        <taxon>Candidatus Woeseibacteriota</taxon>
    </lineage>
</organism>
<reference evidence="2 3" key="1">
    <citation type="journal article" date="2016" name="Nat. Commun.">
        <title>Thousands of microbial genomes shed light on interconnected biogeochemical processes in an aquifer system.</title>
        <authorList>
            <person name="Anantharaman K."/>
            <person name="Brown C.T."/>
            <person name="Hug L.A."/>
            <person name="Sharon I."/>
            <person name="Castelle C.J."/>
            <person name="Probst A.J."/>
            <person name="Thomas B.C."/>
            <person name="Singh A."/>
            <person name="Wilkins M.J."/>
            <person name="Karaoz U."/>
            <person name="Brodie E.L."/>
            <person name="Williams K.H."/>
            <person name="Hubbard S.S."/>
            <person name="Banfield J.F."/>
        </authorList>
    </citation>
    <scope>NUCLEOTIDE SEQUENCE [LARGE SCALE GENOMIC DNA]</scope>
</reference>
<gene>
    <name evidence="2" type="ORF">A2159_01440</name>
</gene>
<protein>
    <submittedName>
        <fullName evidence="2">Uncharacterized protein</fullName>
    </submittedName>
</protein>
<evidence type="ECO:0000313" key="2">
    <source>
        <dbReference type="EMBL" id="OGM08463.1"/>
    </source>
</evidence>
<evidence type="ECO:0000313" key="3">
    <source>
        <dbReference type="Proteomes" id="UP000179219"/>
    </source>
</evidence>
<dbReference type="PANTHER" id="PTHR47618:SF1">
    <property type="entry name" value="BIFUNCTIONAL OLIGORIBONUCLEASE AND PAP PHOSPHATASE NRNA"/>
    <property type="match status" value="1"/>
</dbReference>
<dbReference type="EMBL" id="MGFP01000048">
    <property type="protein sequence ID" value="OGM08463.1"/>
    <property type="molecule type" value="Genomic_DNA"/>
</dbReference>
<dbReference type="Proteomes" id="UP000179219">
    <property type="component" value="Unassembled WGS sequence"/>
</dbReference>
<dbReference type="AlphaFoldDB" id="A0A1F7X0P0"/>
<dbReference type="SUPFAM" id="SSF64182">
    <property type="entry name" value="DHH phosphoesterases"/>
    <property type="match status" value="1"/>
</dbReference>